<organism evidence="2 3">
    <name type="scientific">Longispora fulva</name>
    <dbReference type="NCBI Taxonomy" id="619741"/>
    <lineage>
        <taxon>Bacteria</taxon>
        <taxon>Bacillati</taxon>
        <taxon>Actinomycetota</taxon>
        <taxon>Actinomycetes</taxon>
        <taxon>Micromonosporales</taxon>
        <taxon>Micromonosporaceae</taxon>
        <taxon>Longispora</taxon>
    </lineage>
</organism>
<dbReference type="EMBL" id="JADOUF010000001">
    <property type="protein sequence ID" value="MBG6135245.1"/>
    <property type="molecule type" value="Genomic_DNA"/>
</dbReference>
<evidence type="ECO:0000259" key="1">
    <source>
        <dbReference type="Pfam" id="PF11716"/>
    </source>
</evidence>
<evidence type="ECO:0000313" key="3">
    <source>
        <dbReference type="Proteomes" id="UP000622552"/>
    </source>
</evidence>
<dbReference type="NCBIfam" id="TIGR03083">
    <property type="entry name" value="maleylpyruvate isomerase family mycothiol-dependent enzyme"/>
    <property type="match status" value="1"/>
</dbReference>
<comment type="caution">
    <text evidence="2">The sequence shown here is derived from an EMBL/GenBank/DDBJ whole genome shotgun (WGS) entry which is preliminary data.</text>
</comment>
<sequence>MSDSPFAALAPDRPLFAEFAASVPHTMAVVAAVTDDQLDAPTPCADWDLSALLNHVLWDAAAGARTGRHAPVPADASESPDADRLVGDWRSAYATAGAAAGDAWSQPGAWAGETSLGGGTLPAGAFGTLFLIDLIVHGWDVARATGRPYAPDEDAVGAVHEWLSTRAEIGRSTGAWGPPVPVPVAAPPLHRVLGLVGRDPHWGGEGTR</sequence>
<dbReference type="SUPFAM" id="SSF109854">
    <property type="entry name" value="DinB/YfiT-like putative metalloenzymes"/>
    <property type="match status" value="1"/>
</dbReference>
<dbReference type="Pfam" id="PF11716">
    <property type="entry name" value="MDMPI_N"/>
    <property type="match status" value="1"/>
</dbReference>
<dbReference type="GO" id="GO:0046872">
    <property type="term" value="F:metal ion binding"/>
    <property type="evidence" value="ECO:0007669"/>
    <property type="project" value="InterPro"/>
</dbReference>
<dbReference type="NCBIfam" id="TIGR03086">
    <property type="entry name" value="TIGR03086 family metal-binding protein"/>
    <property type="match status" value="1"/>
</dbReference>
<dbReference type="InterPro" id="IPR017517">
    <property type="entry name" value="Maleyloyr_isom"/>
</dbReference>
<dbReference type="InterPro" id="IPR024344">
    <property type="entry name" value="MDMPI_metal-binding"/>
</dbReference>
<protein>
    <submittedName>
        <fullName evidence="2">Uncharacterized protein (TIGR03086 family)</fullName>
    </submittedName>
</protein>
<accession>A0A8J7GAD9</accession>
<proteinExistence type="predicted"/>
<keyword evidence="3" id="KW-1185">Reference proteome</keyword>
<name>A0A8J7GAD9_9ACTN</name>
<reference evidence="2" key="1">
    <citation type="submission" date="2020-11" db="EMBL/GenBank/DDBJ databases">
        <title>Sequencing the genomes of 1000 actinobacteria strains.</title>
        <authorList>
            <person name="Klenk H.-P."/>
        </authorList>
    </citation>
    <scope>NUCLEOTIDE SEQUENCE</scope>
    <source>
        <strain evidence="2">DSM 45356</strain>
    </source>
</reference>
<dbReference type="AlphaFoldDB" id="A0A8J7GAD9"/>
<gene>
    <name evidence="2" type="ORF">IW245_001439</name>
</gene>
<dbReference type="InterPro" id="IPR017520">
    <property type="entry name" value="CHP03086"/>
</dbReference>
<evidence type="ECO:0000313" key="2">
    <source>
        <dbReference type="EMBL" id="MBG6135245.1"/>
    </source>
</evidence>
<dbReference type="InterPro" id="IPR034660">
    <property type="entry name" value="DinB/YfiT-like"/>
</dbReference>
<dbReference type="RefSeq" id="WP_197002382.1">
    <property type="nucleotide sequence ID" value="NZ_BONS01000003.1"/>
</dbReference>
<dbReference type="Proteomes" id="UP000622552">
    <property type="component" value="Unassembled WGS sequence"/>
</dbReference>
<feature type="domain" description="Mycothiol-dependent maleylpyruvate isomerase metal-binding" evidence="1">
    <location>
        <begin position="26"/>
        <end position="142"/>
    </location>
</feature>
<dbReference type="Gene3D" id="1.20.120.450">
    <property type="entry name" value="dinb family like domain"/>
    <property type="match status" value="1"/>
</dbReference>